<protein>
    <recommendedName>
        <fullName evidence="2">N4-gp56 family major capsid protein</fullName>
    </recommendedName>
</protein>
<proteinExistence type="predicted"/>
<name>A0A6J5NNI5_9CAUD</name>
<reference evidence="1" key="1">
    <citation type="submission" date="2020-04" db="EMBL/GenBank/DDBJ databases">
        <authorList>
            <person name="Chiriac C."/>
            <person name="Salcher M."/>
            <person name="Ghai R."/>
            <person name="Kavagutti S V."/>
        </authorList>
    </citation>
    <scope>NUCLEOTIDE SEQUENCE</scope>
</reference>
<sequence>MSVTTYGSISQRTAAWASTEMLSRAMPIECAARFALSKPIPKSTAEGASFRRAIPFPPATTPLTEGITPAGRAIQYENVNVTLAQYGDYVEITDKVVDQAEDPVLKDASQLCGEQAAETIETLLWGVLRAGTAFAQTNGGTARSSINTALTGANGLTLLRNASRVLKAQRARMVTEMLKGSTDYLTTPVAAGWVAMGHTDFETDLRGIPGFTPVELYGQAMKALPYEVGKVDNFRFVLSPVFAPFFGAGSGTLNGMRSAGGTNVDVYPLVIVGKESYANVALRGSRAMTPMVLNPNTPRGGDPLGQRGSVGWKTYYAGLRLNESWMYRLDCGVTN</sequence>
<evidence type="ECO:0000313" key="1">
    <source>
        <dbReference type="EMBL" id="CAB4158951.1"/>
    </source>
</evidence>
<gene>
    <name evidence="1" type="ORF">UFOVP707_38</name>
</gene>
<organism evidence="1">
    <name type="scientific">uncultured Caudovirales phage</name>
    <dbReference type="NCBI Taxonomy" id="2100421"/>
    <lineage>
        <taxon>Viruses</taxon>
        <taxon>Duplodnaviria</taxon>
        <taxon>Heunggongvirae</taxon>
        <taxon>Uroviricota</taxon>
        <taxon>Caudoviricetes</taxon>
        <taxon>Peduoviridae</taxon>
        <taxon>Maltschvirus</taxon>
        <taxon>Maltschvirus maltsch</taxon>
    </lineage>
</organism>
<evidence type="ECO:0008006" key="2">
    <source>
        <dbReference type="Google" id="ProtNLM"/>
    </source>
</evidence>
<dbReference type="EMBL" id="LR796684">
    <property type="protein sequence ID" value="CAB4158951.1"/>
    <property type="molecule type" value="Genomic_DNA"/>
</dbReference>
<dbReference type="Pfam" id="PF25209">
    <property type="entry name" value="Phage_capsid_4"/>
    <property type="match status" value="1"/>
</dbReference>
<accession>A0A6J5NNI5</accession>
<dbReference type="NCBIfam" id="TIGR04387">
    <property type="entry name" value="capsid_maj_N4"/>
    <property type="match status" value="1"/>
</dbReference>